<proteinExistence type="predicted"/>
<evidence type="ECO:0000313" key="3">
    <source>
        <dbReference type="Proteomes" id="UP000823388"/>
    </source>
</evidence>
<feature type="region of interest" description="Disordered" evidence="1">
    <location>
        <begin position="31"/>
        <end position="110"/>
    </location>
</feature>
<gene>
    <name evidence="2" type="ORF">PVAP13_2KG557530</name>
</gene>
<accession>A0A8T0WB67</accession>
<feature type="compositionally biased region" description="Basic and acidic residues" evidence="1">
    <location>
        <begin position="83"/>
        <end position="93"/>
    </location>
</feature>
<reference evidence="2" key="1">
    <citation type="submission" date="2020-05" db="EMBL/GenBank/DDBJ databases">
        <title>WGS assembly of Panicum virgatum.</title>
        <authorList>
            <person name="Lovell J.T."/>
            <person name="Jenkins J."/>
            <person name="Shu S."/>
            <person name="Juenger T.E."/>
            <person name="Schmutz J."/>
        </authorList>
    </citation>
    <scope>NUCLEOTIDE SEQUENCE</scope>
    <source>
        <strain evidence="2">AP13</strain>
    </source>
</reference>
<sequence>MGSGLAQPNILNKPVNPRNTRKLKHVLWPSASSTAAARKRQPRARSCGWGCRPPLQLGRQNLRAPPPRGQGRRALQPSRGRCPLRDPPLRVRDLQAPPPRGRGRQALQPSCGRCHLRDPPLSGPVPLSAAVAVRAESTSSIAVRPGAVKLLRFSLEPDVQELGGDEIGSEKKITCGGAKKEVSDSSAMVARAWSIM</sequence>
<evidence type="ECO:0000313" key="2">
    <source>
        <dbReference type="EMBL" id="KAG2646761.1"/>
    </source>
</evidence>
<dbReference type="EMBL" id="CM029039">
    <property type="protein sequence ID" value="KAG2646761.1"/>
    <property type="molecule type" value="Genomic_DNA"/>
</dbReference>
<dbReference type="AlphaFoldDB" id="A0A8T0WB67"/>
<name>A0A8T0WB67_PANVG</name>
<protein>
    <submittedName>
        <fullName evidence="2">Uncharacterized protein</fullName>
    </submittedName>
</protein>
<organism evidence="2 3">
    <name type="scientific">Panicum virgatum</name>
    <name type="common">Blackwell switchgrass</name>
    <dbReference type="NCBI Taxonomy" id="38727"/>
    <lineage>
        <taxon>Eukaryota</taxon>
        <taxon>Viridiplantae</taxon>
        <taxon>Streptophyta</taxon>
        <taxon>Embryophyta</taxon>
        <taxon>Tracheophyta</taxon>
        <taxon>Spermatophyta</taxon>
        <taxon>Magnoliopsida</taxon>
        <taxon>Liliopsida</taxon>
        <taxon>Poales</taxon>
        <taxon>Poaceae</taxon>
        <taxon>PACMAD clade</taxon>
        <taxon>Panicoideae</taxon>
        <taxon>Panicodae</taxon>
        <taxon>Paniceae</taxon>
        <taxon>Panicinae</taxon>
        <taxon>Panicum</taxon>
        <taxon>Panicum sect. Hiantes</taxon>
    </lineage>
</organism>
<evidence type="ECO:0000256" key="1">
    <source>
        <dbReference type="SAM" id="MobiDB-lite"/>
    </source>
</evidence>
<comment type="caution">
    <text evidence="2">The sequence shown here is derived from an EMBL/GenBank/DDBJ whole genome shotgun (WGS) entry which is preliminary data.</text>
</comment>
<keyword evidence="3" id="KW-1185">Reference proteome</keyword>
<dbReference type="Proteomes" id="UP000823388">
    <property type="component" value="Chromosome 2K"/>
</dbReference>